<keyword evidence="2" id="KW-1185">Reference proteome</keyword>
<gene>
    <name evidence="1" type="ORF">CKAN_01241400</name>
</gene>
<evidence type="ECO:0000313" key="2">
    <source>
        <dbReference type="Proteomes" id="UP000283530"/>
    </source>
</evidence>
<dbReference type="OrthoDB" id="5418203at2759"/>
<proteinExistence type="predicted"/>
<comment type="caution">
    <text evidence="1">The sequence shown here is derived from an EMBL/GenBank/DDBJ whole genome shotgun (WGS) entry which is preliminary data.</text>
</comment>
<accession>A0A3S3MPA5</accession>
<dbReference type="InterPro" id="IPR039884">
    <property type="entry name" value="R3HC1/R3HCL"/>
</dbReference>
<dbReference type="AlphaFoldDB" id="A0A3S3MPA5"/>
<evidence type="ECO:0000313" key="1">
    <source>
        <dbReference type="EMBL" id="RWR83653.1"/>
    </source>
</evidence>
<dbReference type="PANTHER" id="PTHR21678:SF0">
    <property type="entry name" value="C3H1-TYPE DOMAIN-CONTAINING PROTEIN"/>
    <property type="match status" value="1"/>
</dbReference>
<protein>
    <submittedName>
        <fullName evidence="1">R3H and coiled-coil domain-containing protein 1</fullName>
    </submittedName>
</protein>
<reference evidence="1 2" key="1">
    <citation type="journal article" date="2019" name="Nat. Plants">
        <title>Stout camphor tree genome fills gaps in understanding of flowering plant genome evolution.</title>
        <authorList>
            <person name="Chaw S.M."/>
            <person name="Liu Y.C."/>
            <person name="Wu Y.W."/>
            <person name="Wang H.Y."/>
            <person name="Lin C.I."/>
            <person name="Wu C.S."/>
            <person name="Ke H.M."/>
            <person name="Chang L.Y."/>
            <person name="Hsu C.Y."/>
            <person name="Yang H.T."/>
            <person name="Sudianto E."/>
            <person name="Hsu M.H."/>
            <person name="Wu K.P."/>
            <person name="Wang L.N."/>
            <person name="Leebens-Mack J.H."/>
            <person name="Tsai I.J."/>
        </authorList>
    </citation>
    <scope>NUCLEOTIDE SEQUENCE [LARGE SCALE GENOMIC DNA]</scope>
    <source>
        <strain evidence="2">cv. Chaw 1501</strain>
        <tissue evidence="1">Young leaves</tissue>
    </source>
</reference>
<dbReference type="EMBL" id="QPKB01000004">
    <property type="protein sequence ID" value="RWR83653.1"/>
    <property type="molecule type" value="Genomic_DNA"/>
</dbReference>
<name>A0A3S3MPA5_9MAGN</name>
<dbReference type="PANTHER" id="PTHR21678">
    <property type="entry name" value="GROWTH INHIBITION AND DIFFERENTIATION RELATED PROTEIN 88"/>
    <property type="match status" value="1"/>
</dbReference>
<dbReference type="Proteomes" id="UP000283530">
    <property type="component" value="Unassembled WGS sequence"/>
</dbReference>
<sequence>MENKLRDAHCRIREVEGCRSDWSIISFVSFMLCLNSFLVRPFGEETVICPRLESDILYCLDLWTLFHLYAMCAFDSFSHFNLTKECRSDLEPPYPRPKTSARTAQRLIAQGMGRKLSTTFGSSEFKKQEEERRNRILTRQIMRDEAWGPDDP</sequence>
<organism evidence="1 2">
    <name type="scientific">Cinnamomum micranthum f. kanehirae</name>
    <dbReference type="NCBI Taxonomy" id="337451"/>
    <lineage>
        <taxon>Eukaryota</taxon>
        <taxon>Viridiplantae</taxon>
        <taxon>Streptophyta</taxon>
        <taxon>Embryophyta</taxon>
        <taxon>Tracheophyta</taxon>
        <taxon>Spermatophyta</taxon>
        <taxon>Magnoliopsida</taxon>
        <taxon>Magnoliidae</taxon>
        <taxon>Laurales</taxon>
        <taxon>Lauraceae</taxon>
        <taxon>Cinnamomum</taxon>
    </lineage>
</organism>